<comment type="caution">
    <text evidence="1">The sequence shown here is derived from an EMBL/GenBank/DDBJ whole genome shotgun (WGS) entry which is preliminary data.</text>
</comment>
<sequence length="55" mass="6110">MISTLDIVSLADLKAHLNVTTEDDDTLLTDMLETARGYVESRCGLLDWMLASVRP</sequence>
<dbReference type="Pfam" id="PF05135">
    <property type="entry name" value="Phage_connect_1"/>
    <property type="match status" value="1"/>
</dbReference>
<dbReference type="RefSeq" id="WP_393992065.1">
    <property type="nucleotide sequence ID" value="NZ_JBAFVH010000004.1"/>
</dbReference>
<reference evidence="1 2" key="1">
    <citation type="submission" date="2024-02" db="EMBL/GenBank/DDBJ databases">
        <title>Expansion and revision of Xanthobacter and proposal of Roseixanthobacter gen. nov.</title>
        <authorList>
            <person name="Soltysiak M.P.M."/>
            <person name="Jalihal A."/>
            <person name="Ory A."/>
            <person name="Chrisophersen C."/>
            <person name="Lee A.D."/>
            <person name="Boulton J."/>
            <person name="Springer M."/>
        </authorList>
    </citation>
    <scope>NUCLEOTIDE SEQUENCE [LARGE SCALE GENOMIC DNA]</scope>
    <source>
        <strain evidence="1 2">23A</strain>
    </source>
</reference>
<dbReference type="InterPro" id="IPR021146">
    <property type="entry name" value="Phage_gp6-like_head-tail"/>
</dbReference>
<keyword evidence="2" id="KW-1185">Reference proteome</keyword>
<gene>
    <name evidence="1" type="ORF">V5F32_08275</name>
</gene>
<dbReference type="InterPro" id="IPR006450">
    <property type="entry name" value="Phage_HK97_gp6-like"/>
</dbReference>
<dbReference type="Proteomes" id="UP001604002">
    <property type="component" value="Unassembled WGS sequence"/>
</dbReference>
<evidence type="ECO:0000313" key="1">
    <source>
        <dbReference type="EMBL" id="MFG1372155.1"/>
    </source>
</evidence>
<accession>A0ABW6ZVT1</accession>
<evidence type="ECO:0000313" key="2">
    <source>
        <dbReference type="Proteomes" id="UP001604002"/>
    </source>
</evidence>
<dbReference type="CDD" id="cd08054">
    <property type="entry name" value="gp6"/>
    <property type="match status" value="1"/>
</dbReference>
<dbReference type="NCBIfam" id="TIGR01560">
    <property type="entry name" value="put_DNA_pack"/>
    <property type="match status" value="1"/>
</dbReference>
<name>A0ABW6ZVT1_9HYPH</name>
<organism evidence="1 2">
    <name type="scientific">Xanthobacter oligotrophicus</name>
    <dbReference type="NCBI Taxonomy" id="2607286"/>
    <lineage>
        <taxon>Bacteria</taxon>
        <taxon>Pseudomonadati</taxon>
        <taxon>Pseudomonadota</taxon>
        <taxon>Alphaproteobacteria</taxon>
        <taxon>Hyphomicrobiales</taxon>
        <taxon>Xanthobacteraceae</taxon>
        <taxon>Xanthobacter</taxon>
    </lineage>
</organism>
<dbReference type="Gene3D" id="1.10.3230.30">
    <property type="entry name" value="Phage gp6-like head-tail connector protein"/>
    <property type="match status" value="1"/>
</dbReference>
<proteinExistence type="predicted"/>
<dbReference type="EMBL" id="JBAFVH010000004">
    <property type="protein sequence ID" value="MFG1372155.1"/>
    <property type="molecule type" value="Genomic_DNA"/>
</dbReference>
<protein>
    <submittedName>
        <fullName evidence="1">Head-tail connector protein</fullName>
    </submittedName>
</protein>